<dbReference type="GeneID" id="300405498"/>
<dbReference type="AlphaFoldDB" id="A0A5E4WVA7"/>
<evidence type="ECO:0000313" key="3">
    <source>
        <dbReference type="EMBL" id="VVE27749.1"/>
    </source>
</evidence>
<dbReference type="Pfam" id="PF11008">
    <property type="entry name" value="DUF2846"/>
    <property type="match status" value="1"/>
</dbReference>
<dbReference type="Proteomes" id="UP000366945">
    <property type="component" value="Unassembled WGS sequence"/>
</dbReference>
<accession>A0A5E4WVA7</accession>
<dbReference type="OrthoDB" id="8775745at2"/>
<proteinExistence type="predicted"/>
<sequence>MKKISWGFSTRHLAIGLMLVGSQLLSACGAIGPAFQAVQNVPEDKALVYVYRYDRLALGARTAKFYLNDVPAFDLDSNGYSWLTLSPGTYHLAQRWSSLWMGEDRDETRLILMVGAGETIYVSFDTNRCPSDYGMLCLSWKLKRMSEYLGPKEIANKKFQENFGLKEIAENVEPE</sequence>
<dbReference type="EMBL" id="CABPSK010000003">
    <property type="protein sequence ID" value="VVE27749.1"/>
    <property type="molecule type" value="Genomic_DNA"/>
</dbReference>
<dbReference type="PROSITE" id="PS51257">
    <property type="entry name" value="PROKAR_LIPOPROTEIN"/>
    <property type="match status" value="1"/>
</dbReference>
<feature type="domain" description="DUF2846" evidence="2">
    <location>
        <begin position="43"/>
        <end position="128"/>
    </location>
</feature>
<dbReference type="RefSeq" id="WP_150680737.1">
    <property type="nucleotide sequence ID" value="NZ_CABPSK010000003.1"/>
</dbReference>
<reference evidence="3 4" key="1">
    <citation type="submission" date="2019-08" db="EMBL/GenBank/DDBJ databases">
        <authorList>
            <person name="Peeters C."/>
        </authorList>
    </citation>
    <scope>NUCLEOTIDE SEQUENCE [LARGE SCALE GENOMIC DNA]</scope>
    <source>
        <strain evidence="3 4">LMG 31114</strain>
    </source>
</reference>
<organism evidence="3 4">
    <name type="scientific">Pandoraea pneumonica</name>
    <dbReference type="NCBI Taxonomy" id="2508299"/>
    <lineage>
        <taxon>Bacteria</taxon>
        <taxon>Pseudomonadati</taxon>
        <taxon>Pseudomonadota</taxon>
        <taxon>Betaproteobacteria</taxon>
        <taxon>Burkholderiales</taxon>
        <taxon>Burkholderiaceae</taxon>
        <taxon>Pandoraea</taxon>
    </lineage>
</organism>
<keyword evidence="1" id="KW-0732">Signal</keyword>
<evidence type="ECO:0000259" key="2">
    <source>
        <dbReference type="Pfam" id="PF11008"/>
    </source>
</evidence>
<protein>
    <recommendedName>
        <fullName evidence="2">DUF2846 domain-containing protein</fullName>
    </recommendedName>
</protein>
<dbReference type="InterPro" id="IPR022548">
    <property type="entry name" value="DUF2846"/>
</dbReference>
<evidence type="ECO:0000256" key="1">
    <source>
        <dbReference type="SAM" id="SignalP"/>
    </source>
</evidence>
<gene>
    <name evidence="3" type="ORF">PPN31114_03488</name>
</gene>
<feature type="chain" id="PRO_5022733638" description="DUF2846 domain-containing protein" evidence="1">
    <location>
        <begin position="28"/>
        <end position="175"/>
    </location>
</feature>
<name>A0A5E4WVA7_9BURK</name>
<keyword evidence="4" id="KW-1185">Reference proteome</keyword>
<evidence type="ECO:0000313" key="4">
    <source>
        <dbReference type="Proteomes" id="UP000366945"/>
    </source>
</evidence>
<feature type="signal peptide" evidence="1">
    <location>
        <begin position="1"/>
        <end position="27"/>
    </location>
</feature>